<evidence type="ECO:0000313" key="4">
    <source>
        <dbReference type="RefSeq" id="XP_022994681.1"/>
    </source>
</evidence>
<proteinExistence type="inferred from homology"/>
<dbReference type="InterPro" id="IPR003854">
    <property type="entry name" value="GASA"/>
</dbReference>
<keyword evidence="2" id="KW-0732">Signal</keyword>
<dbReference type="PANTHER" id="PTHR23201:SF18">
    <property type="entry name" value="GIBBERELLIN-REGULATED PROTEIN 2-RELATED"/>
    <property type="match status" value="1"/>
</dbReference>
<dbReference type="KEGG" id="cmax:111490323"/>
<dbReference type="OrthoDB" id="1850441at2759"/>
<dbReference type="RefSeq" id="XP_022994681.1">
    <property type="nucleotide sequence ID" value="XM_023138913.1"/>
</dbReference>
<comment type="similarity">
    <text evidence="1">Belongs to the GASA family.</text>
</comment>
<evidence type="ECO:0000313" key="3">
    <source>
        <dbReference type="Proteomes" id="UP000504608"/>
    </source>
</evidence>
<reference evidence="4" key="1">
    <citation type="submission" date="2025-08" db="UniProtKB">
        <authorList>
            <consortium name="RefSeq"/>
        </authorList>
    </citation>
    <scope>IDENTIFICATION</scope>
    <source>
        <tissue evidence="4">Young leaves</tissue>
    </source>
</reference>
<dbReference type="Pfam" id="PF02704">
    <property type="entry name" value="GASA"/>
    <property type="match status" value="1"/>
</dbReference>
<dbReference type="GeneID" id="111490323"/>
<evidence type="ECO:0000256" key="2">
    <source>
        <dbReference type="SAM" id="SignalP"/>
    </source>
</evidence>
<dbReference type="AlphaFoldDB" id="A0A6J1JZU9"/>
<dbReference type="Proteomes" id="UP000504608">
    <property type="component" value="Unplaced"/>
</dbReference>
<gene>
    <name evidence="4" type="primary">LOC111490323</name>
</gene>
<accession>A0A6J1JZU9</accession>
<organism evidence="3 4">
    <name type="scientific">Cucurbita maxima</name>
    <name type="common">Pumpkin</name>
    <name type="synonym">Winter squash</name>
    <dbReference type="NCBI Taxonomy" id="3661"/>
    <lineage>
        <taxon>Eukaryota</taxon>
        <taxon>Viridiplantae</taxon>
        <taxon>Streptophyta</taxon>
        <taxon>Embryophyta</taxon>
        <taxon>Tracheophyta</taxon>
        <taxon>Spermatophyta</taxon>
        <taxon>Magnoliopsida</taxon>
        <taxon>eudicotyledons</taxon>
        <taxon>Gunneridae</taxon>
        <taxon>Pentapetalae</taxon>
        <taxon>rosids</taxon>
        <taxon>fabids</taxon>
        <taxon>Cucurbitales</taxon>
        <taxon>Cucurbitaceae</taxon>
        <taxon>Cucurbiteae</taxon>
        <taxon>Cucurbita</taxon>
    </lineage>
</organism>
<feature type="chain" id="PRO_5026859563" evidence="2">
    <location>
        <begin position="23"/>
        <end position="116"/>
    </location>
</feature>
<evidence type="ECO:0000256" key="1">
    <source>
        <dbReference type="ARBA" id="ARBA00010582"/>
    </source>
</evidence>
<feature type="signal peptide" evidence="2">
    <location>
        <begin position="1"/>
        <end position="22"/>
    </location>
</feature>
<keyword evidence="3" id="KW-1185">Reference proteome</keyword>
<dbReference type="PANTHER" id="PTHR23201">
    <property type="entry name" value="EXTENSIN, PROLINE-RICH PROTEIN"/>
    <property type="match status" value="1"/>
</dbReference>
<name>A0A6J1JZU9_CUCMA</name>
<sequence>MAARFLLLLGVLAFLCLSPASFLHGGSVGFDGNPGGGGGGGGTVRRPNERVMTKIDCGWECKRRCGAHSRPNRCLRVCGTCCLRCNCVPPGTSGNREMCGTCYTGMTTHGNKTKCP</sequence>
<protein>
    <submittedName>
        <fullName evidence="4">Snakin-2-like</fullName>
    </submittedName>
</protein>